<comment type="caution">
    <text evidence="1">The sequence shown here is derived from an EMBL/GenBank/DDBJ whole genome shotgun (WGS) entry which is preliminary data.</text>
</comment>
<name>A0A6G2CQ93_9FIRM</name>
<proteinExistence type="predicted"/>
<dbReference type="AlphaFoldDB" id="A0A6G2CQ93"/>
<dbReference type="EMBL" id="WMQV01000018">
    <property type="protein sequence ID" value="MTL94568.1"/>
    <property type="molecule type" value="Genomic_DNA"/>
</dbReference>
<protein>
    <submittedName>
        <fullName evidence="1">Uncharacterized protein</fullName>
    </submittedName>
</protein>
<organism evidence="1">
    <name type="scientific">Turicibacter sanguinis</name>
    <dbReference type="NCBI Taxonomy" id="154288"/>
    <lineage>
        <taxon>Bacteria</taxon>
        <taxon>Bacillati</taxon>
        <taxon>Bacillota</taxon>
        <taxon>Erysipelotrichia</taxon>
        <taxon>Erysipelotrichales</taxon>
        <taxon>Turicibacteraceae</taxon>
        <taxon>Turicibacter</taxon>
    </lineage>
</organism>
<dbReference type="InterPro" id="IPR025945">
    <property type="entry name" value="DHHW"/>
</dbReference>
<dbReference type="Pfam" id="PF14286">
    <property type="entry name" value="DHHW"/>
    <property type="match status" value="1"/>
</dbReference>
<accession>A0A6G2CQ93</accession>
<evidence type="ECO:0000313" key="1">
    <source>
        <dbReference type="EMBL" id="MTL94568.1"/>
    </source>
</evidence>
<sequence length="376" mass="43771">MMDKVKNLVYSLMFLIFIFGISLWNMITPDKSISESENRPLQQFPKFTWERLASGKFTSEFDEYMTDQFVFKDDWVGVKSDVERLLLKGKNNGVYFGKQGYLLEEFLTPGKYFIRNLDSINAFHKKLPYLNTEVMLIPTAVEIYKELLPRCAPTYDQNLMLKQASATLSVDLIDVYSVLEAHKSEYIFYKTDHHWTTLGAFYAYQSLMGAIGEQAYHLEDFNIKQVSDSFYGTYYSKANNHHLQPDSMDIFIPKTDVSFSVSLNGEEVSLDGLYDYNYLNQKDKYSMFLGGNQPLTIVKSSINNGRKLVVFKDSYAHSLVPFLALHFEEIHLIDLRYFNMNPYEYIRDESFDQALFLYNLSTFGSEPNLIKLQSYN</sequence>
<reference evidence="1" key="1">
    <citation type="journal article" date="2019" name="Nat. Med.">
        <title>A library of human gut bacterial isolates paired with longitudinal multiomics data enables mechanistic microbiome research.</title>
        <authorList>
            <person name="Poyet M."/>
            <person name="Groussin M."/>
            <person name="Gibbons S.M."/>
            <person name="Avila-Pacheco J."/>
            <person name="Jiang X."/>
            <person name="Kearney S.M."/>
            <person name="Perrotta A.R."/>
            <person name="Berdy B."/>
            <person name="Zhao S."/>
            <person name="Lieberman T.D."/>
            <person name="Swanson P.K."/>
            <person name="Smith M."/>
            <person name="Roesemann S."/>
            <person name="Alexander J.E."/>
            <person name="Rich S.A."/>
            <person name="Livny J."/>
            <person name="Vlamakis H."/>
            <person name="Clish C."/>
            <person name="Bullock K."/>
            <person name="Deik A."/>
            <person name="Scott J."/>
            <person name="Pierce K.A."/>
            <person name="Xavier R.J."/>
            <person name="Alm E.J."/>
        </authorList>
    </citation>
    <scope>NUCLEOTIDE SEQUENCE</scope>
    <source>
        <strain evidence="1">BIOML-A179</strain>
    </source>
</reference>
<gene>
    <name evidence="1" type="ORF">GMA64_08530</name>
</gene>